<evidence type="ECO:0000259" key="9">
    <source>
        <dbReference type="PROSITE" id="PS50202"/>
    </source>
</evidence>
<accession>A0ABP0GZK5</accession>
<evidence type="ECO:0000256" key="1">
    <source>
        <dbReference type="ARBA" id="ARBA00004163"/>
    </source>
</evidence>
<keyword evidence="5 8" id="KW-0472">Membrane</keyword>
<dbReference type="EMBL" id="CAWYQH010000099">
    <property type="protein sequence ID" value="CAK8685339.1"/>
    <property type="molecule type" value="Genomic_DNA"/>
</dbReference>
<feature type="compositionally biased region" description="Low complexity" evidence="7">
    <location>
        <begin position="132"/>
        <end position="141"/>
    </location>
</feature>
<evidence type="ECO:0000256" key="4">
    <source>
        <dbReference type="ARBA" id="ARBA00022989"/>
    </source>
</evidence>
<keyword evidence="3 8" id="KW-0812">Transmembrane</keyword>
<dbReference type="Gene3D" id="2.60.40.10">
    <property type="entry name" value="Immunoglobulins"/>
    <property type="match status" value="1"/>
</dbReference>
<dbReference type="PIRSF" id="PIRSF019693">
    <property type="entry name" value="VAMP-associated"/>
    <property type="match status" value="1"/>
</dbReference>
<feature type="domain" description="MSP" evidence="9">
    <location>
        <begin position="9"/>
        <end position="126"/>
    </location>
</feature>
<name>A0ABP0GZK5_CLALP</name>
<dbReference type="PANTHER" id="PTHR10809:SF6">
    <property type="entry name" value="AT11025P-RELATED"/>
    <property type="match status" value="1"/>
</dbReference>
<evidence type="ECO:0000313" key="12">
    <source>
        <dbReference type="Proteomes" id="UP001642483"/>
    </source>
</evidence>
<reference evidence="11 12" key="1">
    <citation type="submission" date="2024-02" db="EMBL/GenBank/DDBJ databases">
        <authorList>
            <person name="Daric V."/>
            <person name="Darras S."/>
        </authorList>
    </citation>
    <scope>NUCLEOTIDE SEQUENCE [LARGE SCALE GENOMIC DNA]</scope>
</reference>
<feature type="region of interest" description="Disordered" evidence="7">
    <location>
        <begin position="127"/>
        <end position="148"/>
    </location>
</feature>
<dbReference type="InterPro" id="IPR016763">
    <property type="entry name" value="VAP"/>
</dbReference>
<comment type="caution">
    <text evidence="11">The sequence shown here is derived from an EMBL/GenBank/DDBJ whole genome shotgun (WGS) entry which is preliminary data.</text>
</comment>
<dbReference type="Proteomes" id="UP001642483">
    <property type="component" value="Unassembled WGS sequence"/>
</dbReference>
<protein>
    <recommendedName>
        <fullName evidence="9">MSP domain-containing protein</fullName>
    </recommendedName>
</protein>
<comment type="subcellular location">
    <subcellularLocation>
        <location evidence="1">Endoplasmic reticulum membrane</location>
        <topology evidence="1">Single-pass type IV membrane protein</topology>
    </subcellularLocation>
</comment>
<evidence type="ECO:0000313" key="11">
    <source>
        <dbReference type="EMBL" id="CAK8696391.1"/>
    </source>
</evidence>
<evidence type="ECO:0000256" key="7">
    <source>
        <dbReference type="SAM" id="MobiDB-lite"/>
    </source>
</evidence>
<dbReference type="InterPro" id="IPR008962">
    <property type="entry name" value="PapD-like_sf"/>
</dbReference>
<keyword evidence="12" id="KW-1185">Reference proteome</keyword>
<evidence type="ECO:0000256" key="8">
    <source>
        <dbReference type="SAM" id="Phobius"/>
    </source>
</evidence>
<comment type="similarity">
    <text evidence="2">Belongs to the VAMP-associated protein (VAP) (TC 9.B.17) family.</text>
</comment>
<keyword evidence="4 8" id="KW-1133">Transmembrane helix</keyword>
<dbReference type="PANTHER" id="PTHR10809">
    <property type="entry name" value="VESICLE-ASSOCIATED MEMBRANE PROTEIN-ASSOCIATED PROTEIN"/>
    <property type="match status" value="1"/>
</dbReference>
<dbReference type="EMBL" id="CAWYQH010000152">
    <property type="protein sequence ID" value="CAK8696391.1"/>
    <property type="molecule type" value="Genomic_DNA"/>
</dbReference>
<feature type="coiled-coil region" evidence="6">
    <location>
        <begin position="154"/>
        <end position="188"/>
    </location>
</feature>
<organism evidence="11 12">
    <name type="scientific">Clavelina lepadiformis</name>
    <name type="common">Light-bulb sea squirt</name>
    <name type="synonym">Ascidia lepadiformis</name>
    <dbReference type="NCBI Taxonomy" id="159417"/>
    <lineage>
        <taxon>Eukaryota</taxon>
        <taxon>Metazoa</taxon>
        <taxon>Chordata</taxon>
        <taxon>Tunicata</taxon>
        <taxon>Ascidiacea</taxon>
        <taxon>Aplousobranchia</taxon>
        <taxon>Clavelinidae</taxon>
        <taxon>Clavelina</taxon>
    </lineage>
</organism>
<evidence type="ECO:0000313" key="10">
    <source>
        <dbReference type="EMBL" id="CAK8685339.1"/>
    </source>
</evidence>
<dbReference type="PROSITE" id="PS50202">
    <property type="entry name" value="MSP"/>
    <property type="match status" value="1"/>
</dbReference>
<evidence type="ECO:0000256" key="3">
    <source>
        <dbReference type="ARBA" id="ARBA00022692"/>
    </source>
</evidence>
<proteinExistence type="inferred from homology"/>
<sequence>MSRHRQPQVLEIEPPSELHFKGPFSEVVTSHLKLTNPSSQRVCFKVKTTAPRRYCVRPNSGFVEPSGHVNVSVMLQPMDSDSQDKGKHKFMVQSMFAPEKVDDVEKLWQDADQADLMDSKLRCVFEEENENKNQSSSESPPSIVPASVQQSLQAPDLQAELKSIMEECKRLQSENAKLKQLYDEAKSKPSPASSENNKIQKNQQFTLFIILAFIMGVLLGYILL</sequence>
<dbReference type="SUPFAM" id="SSF49354">
    <property type="entry name" value="PapD-like"/>
    <property type="match status" value="1"/>
</dbReference>
<gene>
    <name evidence="10" type="ORF">CVLEPA_LOCUS16473</name>
    <name evidence="11" type="ORF">CVLEPA_LOCUS29548</name>
</gene>
<feature type="transmembrane region" description="Helical" evidence="8">
    <location>
        <begin position="205"/>
        <end position="223"/>
    </location>
</feature>
<dbReference type="Pfam" id="PF00635">
    <property type="entry name" value="Motile_Sperm"/>
    <property type="match status" value="1"/>
</dbReference>
<dbReference type="InterPro" id="IPR000535">
    <property type="entry name" value="MSP_dom"/>
</dbReference>
<evidence type="ECO:0000256" key="2">
    <source>
        <dbReference type="ARBA" id="ARBA00008932"/>
    </source>
</evidence>
<keyword evidence="6" id="KW-0175">Coiled coil</keyword>
<evidence type="ECO:0000256" key="5">
    <source>
        <dbReference type="ARBA" id="ARBA00023136"/>
    </source>
</evidence>
<evidence type="ECO:0000256" key="6">
    <source>
        <dbReference type="SAM" id="Coils"/>
    </source>
</evidence>
<dbReference type="InterPro" id="IPR013783">
    <property type="entry name" value="Ig-like_fold"/>
</dbReference>